<protein>
    <submittedName>
        <fullName evidence="2">Uncharacterized protein</fullName>
    </submittedName>
</protein>
<feature type="compositionally biased region" description="Polar residues" evidence="1">
    <location>
        <begin position="235"/>
        <end position="246"/>
    </location>
</feature>
<feature type="compositionally biased region" description="Acidic residues" evidence="1">
    <location>
        <begin position="184"/>
        <end position="196"/>
    </location>
</feature>
<evidence type="ECO:0000313" key="2">
    <source>
        <dbReference type="EMBL" id="KAK5957140.1"/>
    </source>
</evidence>
<keyword evidence="3" id="KW-1185">Reference proteome</keyword>
<dbReference type="AlphaFoldDB" id="A0AAN8IBI8"/>
<name>A0AAN8IBI8_9EURO</name>
<dbReference type="Proteomes" id="UP001316803">
    <property type="component" value="Unassembled WGS sequence"/>
</dbReference>
<proteinExistence type="predicted"/>
<sequence>MSTIYELCKALSLTDPLNHSTCIGYGQRSPVCRNTVAYASRTEAAALLKTISRCWIGLGVAADDLHHLASLLLCKRNHQWQAEDRVEQWKRKLKEAHRRVVSAHASRALPVTYPTASRASRPSTTTADTETEASRKKRAVRSLSNRRLLKELKKRVDDSADDKLIDDFLALADEVRDAFRADAEREEENSDDDGHDEDGFHNTDNANDDDSDPDDIPNEETATQTHRQLEAGTLLQCQQSHLSRID</sequence>
<feature type="region of interest" description="Disordered" evidence="1">
    <location>
        <begin position="181"/>
        <end position="246"/>
    </location>
</feature>
<accession>A0AAN8IBI8</accession>
<organism evidence="2 3">
    <name type="scientific">Knufia fluminis</name>
    <dbReference type="NCBI Taxonomy" id="191047"/>
    <lineage>
        <taxon>Eukaryota</taxon>
        <taxon>Fungi</taxon>
        <taxon>Dikarya</taxon>
        <taxon>Ascomycota</taxon>
        <taxon>Pezizomycotina</taxon>
        <taxon>Eurotiomycetes</taxon>
        <taxon>Chaetothyriomycetidae</taxon>
        <taxon>Chaetothyriales</taxon>
        <taxon>Trichomeriaceae</taxon>
        <taxon>Knufia</taxon>
    </lineage>
</organism>
<comment type="caution">
    <text evidence="2">The sequence shown here is derived from an EMBL/GenBank/DDBJ whole genome shotgun (WGS) entry which is preliminary data.</text>
</comment>
<reference evidence="2 3" key="1">
    <citation type="submission" date="2022-12" db="EMBL/GenBank/DDBJ databases">
        <title>Genomic features and morphological characterization of a novel Knufia sp. strain isolated from spacecraft assembly facility.</title>
        <authorList>
            <person name="Teixeira M."/>
            <person name="Chander A.M."/>
            <person name="Stajich J.E."/>
            <person name="Venkateswaran K."/>
        </authorList>
    </citation>
    <scope>NUCLEOTIDE SEQUENCE [LARGE SCALE GENOMIC DNA]</scope>
    <source>
        <strain evidence="2 3">FJI-L2-BK-P2</strain>
    </source>
</reference>
<evidence type="ECO:0000256" key="1">
    <source>
        <dbReference type="SAM" id="MobiDB-lite"/>
    </source>
</evidence>
<gene>
    <name evidence="2" type="ORF">OHC33_001509</name>
</gene>
<feature type="compositionally biased region" description="Low complexity" evidence="1">
    <location>
        <begin position="114"/>
        <end position="128"/>
    </location>
</feature>
<feature type="region of interest" description="Disordered" evidence="1">
    <location>
        <begin position="111"/>
        <end position="140"/>
    </location>
</feature>
<dbReference type="EMBL" id="JAKLMC020000003">
    <property type="protein sequence ID" value="KAK5957140.1"/>
    <property type="molecule type" value="Genomic_DNA"/>
</dbReference>
<feature type="compositionally biased region" description="Acidic residues" evidence="1">
    <location>
        <begin position="206"/>
        <end position="218"/>
    </location>
</feature>
<evidence type="ECO:0000313" key="3">
    <source>
        <dbReference type="Proteomes" id="UP001316803"/>
    </source>
</evidence>